<organism evidence="2 3">
    <name type="scientific">Rossellomorea vietnamensis</name>
    <dbReference type="NCBI Taxonomy" id="218284"/>
    <lineage>
        <taxon>Bacteria</taxon>
        <taxon>Bacillati</taxon>
        <taxon>Bacillota</taxon>
        <taxon>Bacilli</taxon>
        <taxon>Bacillales</taxon>
        <taxon>Bacillaceae</taxon>
        <taxon>Rossellomorea</taxon>
    </lineage>
</organism>
<dbReference type="PANTHER" id="PTHR31302:SF32">
    <property type="entry name" value="PHOSPHOESTERASE"/>
    <property type="match status" value="1"/>
</dbReference>
<accession>A0A5D4NZW9</accession>
<dbReference type="GO" id="GO:0016020">
    <property type="term" value="C:membrane"/>
    <property type="evidence" value="ECO:0007669"/>
    <property type="project" value="GOC"/>
</dbReference>
<dbReference type="GO" id="GO:0008758">
    <property type="term" value="F:UDP-2,3-diacylglucosamine hydrolase activity"/>
    <property type="evidence" value="ECO:0007669"/>
    <property type="project" value="TreeGrafter"/>
</dbReference>
<dbReference type="InterPro" id="IPR004843">
    <property type="entry name" value="Calcineurin-like_PHP"/>
</dbReference>
<dbReference type="GO" id="GO:0009245">
    <property type="term" value="P:lipid A biosynthetic process"/>
    <property type="evidence" value="ECO:0007669"/>
    <property type="project" value="TreeGrafter"/>
</dbReference>
<dbReference type="InterPro" id="IPR029052">
    <property type="entry name" value="Metallo-depent_PP-like"/>
</dbReference>
<dbReference type="PANTHER" id="PTHR31302">
    <property type="entry name" value="TRANSMEMBRANE PROTEIN WITH METALLOPHOSPHOESTERASE DOMAIN-RELATED"/>
    <property type="match status" value="1"/>
</dbReference>
<name>A0A5D4NZW9_9BACI</name>
<dbReference type="InterPro" id="IPR051158">
    <property type="entry name" value="Metallophosphoesterase_sf"/>
</dbReference>
<dbReference type="SUPFAM" id="SSF56300">
    <property type="entry name" value="Metallo-dependent phosphatases"/>
    <property type="match status" value="1"/>
</dbReference>
<sequence>MVVFIGIILISGLLLLLYMLREAFLNKVKINELSFKNYPENASPLSIFFISDVHRRAIHDSLIEKVEDRTDIVVIGGDLTEKGVSFDRVSKNIHKLKKAGPVYFIWGNNDYEAGIEEFRKLLKSLDVTVLENSSVLLKAGYEHPIALVGTEDLSLGRDNVEKAFENVPEKTFRILFAHNPDTIKKLNKQHNISLMLSGHTHGGQIRIFGFGMYQKGEIRTVAGTTILISNGYGTTALPLRLGAPPETHLITIKGKS</sequence>
<dbReference type="Gene3D" id="3.60.21.10">
    <property type="match status" value="1"/>
</dbReference>
<gene>
    <name evidence="2" type="ORF">FZC78_05585</name>
</gene>
<proteinExistence type="predicted"/>
<reference evidence="2 3" key="1">
    <citation type="submission" date="2019-08" db="EMBL/GenBank/DDBJ databases">
        <title>Bacillus genomes from the desert of Cuatro Cienegas, Coahuila.</title>
        <authorList>
            <person name="Olmedo-Alvarez G."/>
        </authorList>
    </citation>
    <scope>NUCLEOTIDE SEQUENCE [LARGE SCALE GENOMIC DNA]</scope>
    <source>
        <strain evidence="2 3">CH34_1T</strain>
    </source>
</reference>
<evidence type="ECO:0000313" key="2">
    <source>
        <dbReference type="EMBL" id="TYS18966.1"/>
    </source>
</evidence>
<dbReference type="Pfam" id="PF00149">
    <property type="entry name" value="Metallophos"/>
    <property type="match status" value="1"/>
</dbReference>
<dbReference type="OrthoDB" id="9780884at2"/>
<protein>
    <submittedName>
        <fullName evidence="2">Metallophosphoesterase</fullName>
    </submittedName>
</protein>
<dbReference type="AlphaFoldDB" id="A0A5D4NZW9"/>
<comment type="caution">
    <text evidence="2">The sequence shown here is derived from an EMBL/GenBank/DDBJ whole genome shotgun (WGS) entry which is preliminary data.</text>
</comment>
<dbReference type="CDD" id="cd07385">
    <property type="entry name" value="MPP_YkuE_C"/>
    <property type="match status" value="1"/>
</dbReference>
<dbReference type="RefSeq" id="WP_148938641.1">
    <property type="nucleotide sequence ID" value="NZ_VTEI01000002.1"/>
</dbReference>
<evidence type="ECO:0000313" key="3">
    <source>
        <dbReference type="Proteomes" id="UP000322267"/>
    </source>
</evidence>
<evidence type="ECO:0000259" key="1">
    <source>
        <dbReference type="Pfam" id="PF00149"/>
    </source>
</evidence>
<dbReference type="Proteomes" id="UP000322267">
    <property type="component" value="Unassembled WGS sequence"/>
</dbReference>
<feature type="domain" description="Calcineurin-like phosphoesterase" evidence="1">
    <location>
        <begin position="46"/>
        <end position="202"/>
    </location>
</feature>
<dbReference type="EMBL" id="VTEI01000002">
    <property type="protein sequence ID" value="TYS18966.1"/>
    <property type="molecule type" value="Genomic_DNA"/>
</dbReference>